<accession>A0AAW0FCB7</accession>
<feature type="region of interest" description="Disordered" evidence="1">
    <location>
        <begin position="125"/>
        <end position="181"/>
    </location>
</feature>
<dbReference type="InterPro" id="IPR052980">
    <property type="entry name" value="Crinkler_effector"/>
</dbReference>
<reference evidence="2 3" key="1">
    <citation type="submission" date="2022-09" db="EMBL/GenBank/DDBJ databases">
        <authorList>
            <person name="Palmer J.M."/>
        </authorList>
    </citation>
    <scope>NUCLEOTIDE SEQUENCE [LARGE SCALE GENOMIC DNA]</scope>
    <source>
        <strain evidence="2 3">DSM 7382</strain>
    </source>
</reference>
<dbReference type="Proteomes" id="UP001385951">
    <property type="component" value="Unassembled WGS sequence"/>
</dbReference>
<gene>
    <name evidence="2" type="ORF">QCA50_020849</name>
</gene>
<evidence type="ECO:0000313" key="2">
    <source>
        <dbReference type="EMBL" id="KAK7676204.1"/>
    </source>
</evidence>
<dbReference type="EMBL" id="JASBNA010000129">
    <property type="protein sequence ID" value="KAK7676204.1"/>
    <property type="molecule type" value="Genomic_DNA"/>
</dbReference>
<sequence>MSRYSYTVYLPDKRLPLPYLFSVSEQTRAQELESQIRVHPNFQPCLGQDIIYLFKYGEAPNRDVRLESVLKWLGTQSVERDAIEPIVELAEHLPRQPNTGNGSIIDIVIATQSIFDSCTESYSGHQRAPSLPKDLTQRQQSVEAPVFSVGPEQTTSASLPEIDEEFGGSASRKRPRLSGSPTRIADPSWPRLLHSMEEDILMHRNTFAIHAFLWKNKDHWDQIIDTVEVDIPDLASSVTVSDDPTSSTSVKARFIKLDHVPGLNYNIKSWPSMPRFLIREEYVELEHFVESGKRLGLVDTLLLGQPGIGKSMYLTYCLLRRLAAGKSTILSLSPKARYVFLDQGVYWIPDHSVLSLQQDLNSDSDGLILYDINNEQDRAMDTSKFLTRWDSILASSPSEHRFKAWAKFNIQTSRKFVMKTWGWSEVYLSRDASKIQRGLDEWRRAFTNFGGSVRRLFHNVDNVIERKIDTTVQLIDGNQLRILLSDASVFFNSTSHDIIQINPLSYYGTIDRQVPDGTLISGFISHKLVLKRKKDLAAAFRDSFLSLLKNPGTALCAGILFEQMAQQYIFNHQANPYHFTSLVDSTQRLLVDLSHIDSVEYFDKFVSPNFLSSKYYRPISSTFPGIDSFAFEVNDQGGIKGMVAFQFTVSSSHPIEVKFFKEIWPLISQYFDFVKFVFVVPKETVIAFQQIKLAADCRVWTPRIQQYILAIDADADKFWE</sequence>
<evidence type="ECO:0000313" key="3">
    <source>
        <dbReference type="Proteomes" id="UP001385951"/>
    </source>
</evidence>
<comment type="caution">
    <text evidence="2">The sequence shown here is derived from an EMBL/GenBank/DDBJ whole genome shotgun (WGS) entry which is preliminary data.</text>
</comment>
<organism evidence="2 3">
    <name type="scientific">Cerrena zonata</name>
    <dbReference type="NCBI Taxonomy" id="2478898"/>
    <lineage>
        <taxon>Eukaryota</taxon>
        <taxon>Fungi</taxon>
        <taxon>Dikarya</taxon>
        <taxon>Basidiomycota</taxon>
        <taxon>Agaricomycotina</taxon>
        <taxon>Agaricomycetes</taxon>
        <taxon>Polyporales</taxon>
        <taxon>Cerrenaceae</taxon>
        <taxon>Cerrena</taxon>
    </lineage>
</organism>
<dbReference type="PANTHER" id="PTHR33129">
    <property type="entry name" value="PROTEIN KINASE DOMAIN-CONTAINING PROTEIN-RELATED"/>
    <property type="match status" value="1"/>
</dbReference>
<proteinExistence type="predicted"/>
<evidence type="ECO:0000256" key="1">
    <source>
        <dbReference type="SAM" id="MobiDB-lite"/>
    </source>
</evidence>
<dbReference type="AlphaFoldDB" id="A0AAW0FCB7"/>
<dbReference type="PANTHER" id="PTHR33129:SF1">
    <property type="entry name" value="ATP-BINDING PROTEIN"/>
    <property type="match status" value="1"/>
</dbReference>
<name>A0AAW0FCB7_9APHY</name>
<keyword evidence="3" id="KW-1185">Reference proteome</keyword>
<protein>
    <submittedName>
        <fullName evidence="2">Uncharacterized protein</fullName>
    </submittedName>
</protein>